<organism evidence="2 3">
    <name type="scientific">Glarea lozoyensis (strain ATCC 20868 / MF5171)</name>
    <dbReference type="NCBI Taxonomy" id="1116229"/>
    <lineage>
        <taxon>Eukaryota</taxon>
        <taxon>Fungi</taxon>
        <taxon>Dikarya</taxon>
        <taxon>Ascomycota</taxon>
        <taxon>Pezizomycotina</taxon>
        <taxon>Leotiomycetes</taxon>
        <taxon>Helotiales</taxon>
        <taxon>Helotiaceae</taxon>
        <taxon>Glarea</taxon>
    </lineage>
</organism>
<feature type="compositionally biased region" description="Basic residues" evidence="1">
    <location>
        <begin position="1"/>
        <end position="15"/>
    </location>
</feature>
<feature type="region of interest" description="Disordered" evidence="1">
    <location>
        <begin position="1"/>
        <end position="26"/>
    </location>
</feature>
<evidence type="ECO:0000313" key="2">
    <source>
        <dbReference type="EMBL" id="EPE26786.1"/>
    </source>
</evidence>
<dbReference type="KEGG" id="glz:GLAREA_02700"/>
<dbReference type="OMA" id="ADWCLRQ"/>
<dbReference type="Proteomes" id="UP000016922">
    <property type="component" value="Unassembled WGS sequence"/>
</dbReference>
<evidence type="ECO:0000313" key="3">
    <source>
        <dbReference type="Proteomes" id="UP000016922"/>
    </source>
</evidence>
<sequence length="258" mass="28488">MSRQSKSSKHSHHSKSGGSSSSNNEDVVEQVKSIVTLLYEVVSSRPEECEAYIPSARSATSALDQIHFFRDPQRFAEQVWILHGLQQFAFYDADAGSIRDVTEFCQTSWLRILRNFPDNVEVLNGLGSNWLQRSQSTLAQIHQEEGDSSSQGSSSAGSPSDPRRQGPLYVEARGSLQPAVDFFARAVRSADANGTTTGELLASAAESQMSLGNVTAPPGDERHFSHAIRYLRRAEATPGYTLSVYMQQYLNDYGRYVS</sequence>
<proteinExistence type="predicted"/>
<feature type="compositionally biased region" description="Low complexity" evidence="1">
    <location>
        <begin position="148"/>
        <end position="160"/>
    </location>
</feature>
<dbReference type="OrthoDB" id="5366687at2759"/>
<dbReference type="EMBL" id="KE145370">
    <property type="protein sequence ID" value="EPE26786.1"/>
    <property type="molecule type" value="Genomic_DNA"/>
</dbReference>
<gene>
    <name evidence="2" type="ORF">GLAREA_02700</name>
</gene>
<feature type="region of interest" description="Disordered" evidence="1">
    <location>
        <begin position="137"/>
        <end position="167"/>
    </location>
</feature>
<protein>
    <submittedName>
        <fullName evidence="2">Uncharacterized protein</fullName>
    </submittedName>
</protein>
<evidence type="ECO:0000256" key="1">
    <source>
        <dbReference type="SAM" id="MobiDB-lite"/>
    </source>
</evidence>
<name>S3D429_GLAL2</name>
<reference evidence="2 3" key="1">
    <citation type="journal article" date="2013" name="BMC Genomics">
        <title>Genomics-driven discovery of the pneumocandin biosynthetic gene cluster in the fungus Glarea lozoyensis.</title>
        <authorList>
            <person name="Chen L."/>
            <person name="Yue Q."/>
            <person name="Zhang X."/>
            <person name="Xiang M."/>
            <person name="Wang C."/>
            <person name="Li S."/>
            <person name="Che Y."/>
            <person name="Ortiz-Lopez F.J."/>
            <person name="Bills G.F."/>
            <person name="Liu X."/>
            <person name="An Z."/>
        </authorList>
    </citation>
    <scope>NUCLEOTIDE SEQUENCE [LARGE SCALE GENOMIC DNA]</scope>
    <source>
        <strain evidence="3">ATCC 20868 / MF5171</strain>
    </source>
</reference>
<dbReference type="GeneID" id="19461756"/>
<accession>S3D429</accession>
<dbReference type="AlphaFoldDB" id="S3D429"/>
<keyword evidence="3" id="KW-1185">Reference proteome</keyword>
<dbReference type="RefSeq" id="XP_008085976.1">
    <property type="nucleotide sequence ID" value="XM_008087785.1"/>
</dbReference>
<dbReference type="eggNOG" id="ENOG502S7P3">
    <property type="taxonomic scope" value="Eukaryota"/>
</dbReference>
<dbReference type="STRING" id="1116229.S3D429"/>
<dbReference type="HOGENOM" id="CLU_075340_0_0_1"/>